<dbReference type="Proteomes" id="UP000499080">
    <property type="component" value="Unassembled WGS sequence"/>
</dbReference>
<proteinExistence type="predicted"/>
<comment type="caution">
    <text evidence="1">The sequence shown here is derived from an EMBL/GenBank/DDBJ whole genome shotgun (WGS) entry which is preliminary data.</text>
</comment>
<reference evidence="1 2" key="1">
    <citation type="journal article" date="2019" name="Sci. Rep.">
        <title>Orb-weaving spider Araneus ventricosus genome elucidates the spidroin gene catalogue.</title>
        <authorList>
            <person name="Kono N."/>
            <person name="Nakamura H."/>
            <person name="Ohtoshi R."/>
            <person name="Moran D.A.P."/>
            <person name="Shinohara A."/>
            <person name="Yoshida Y."/>
            <person name="Fujiwara M."/>
            <person name="Mori M."/>
            <person name="Tomita M."/>
            <person name="Arakawa K."/>
        </authorList>
    </citation>
    <scope>NUCLEOTIDE SEQUENCE [LARGE SCALE GENOMIC DNA]</scope>
</reference>
<name>A0A4Y2RGN3_ARAVE</name>
<sequence length="131" mass="14948">MGFNSGRVQYFPMAGRNLIIGATPIKQVNHQRLCKLSRWYLSARYAKLATFPAIPQINAMIAFFAARQRSCLAKGWPKKFHGVKTPVNQSRSHVEIRLPIFVNHLSQYLLLLFLSVFVINPRPTPEAWPKG</sequence>
<protein>
    <submittedName>
        <fullName evidence="1">Uncharacterized protein</fullName>
    </submittedName>
</protein>
<dbReference type="EMBL" id="BGPR01017025">
    <property type="protein sequence ID" value="GBN74904.1"/>
    <property type="molecule type" value="Genomic_DNA"/>
</dbReference>
<gene>
    <name evidence="1" type="ORF">AVEN_172388_1</name>
</gene>
<accession>A0A4Y2RGN3</accession>
<evidence type="ECO:0000313" key="2">
    <source>
        <dbReference type="Proteomes" id="UP000499080"/>
    </source>
</evidence>
<keyword evidence="2" id="KW-1185">Reference proteome</keyword>
<organism evidence="1 2">
    <name type="scientific">Araneus ventricosus</name>
    <name type="common">Orbweaver spider</name>
    <name type="synonym">Epeira ventricosa</name>
    <dbReference type="NCBI Taxonomy" id="182803"/>
    <lineage>
        <taxon>Eukaryota</taxon>
        <taxon>Metazoa</taxon>
        <taxon>Ecdysozoa</taxon>
        <taxon>Arthropoda</taxon>
        <taxon>Chelicerata</taxon>
        <taxon>Arachnida</taxon>
        <taxon>Araneae</taxon>
        <taxon>Araneomorphae</taxon>
        <taxon>Entelegynae</taxon>
        <taxon>Araneoidea</taxon>
        <taxon>Araneidae</taxon>
        <taxon>Araneus</taxon>
    </lineage>
</organism>
<dbReference type="AlphaFoldDB" id="A0A4Y2RGN3"/>
<evidence type="ECO:0000313" key="1">
    <source>
        <dbReference type="EMBL" id="GBN74904.1"/>
    </source>
</evidence>